<proteinExistence type="predicted"/>
<gene>
    <name evidence="1" type="ORF">I4F81_012324</name>
</gene>
<dbReference type="EMBL" id="CM020620">
    <property type="protein sequence ID" value="KAK1869859.1"/>
    <property type="molecule type" value="Genomic_DNA"/>
</dbReference>
<protein>
    <submittedName>
        <fullName evidence="1">Uncharacterized protein</fullName>
    </submittedName>
</protein>
<evidence type="ECO:0000313" key="1">
    <source>
        <dbReference type="EMBL" id="KAK1869859.1"/>
    </source>
</evidence>
<comment type="caution">
    <text evidence="1">The sequence shown here is derived from an EMBL/GenBank/DDBJ whole genome shotgun (WGS) entry which is preliminary data.</text>
</comment>
<sequence length="224" mass="23540">MYRTYCTVRTLSEGAERRREGPHHAASKTRYSDGAAAAARLAHILPTRVAMASSSAMPNGRCRHVGAPPVPESGRARLPPRLRCGRSGTAAPPRQSPQTSRRASRSGWGAIGSSCSCLLTCPLSLCTAGCRGGHPPLFSLRPTGSGAPPGRGGQPSRGARRRRRPLAVGPVQPPPVPTYLRAHHGDDRPGPAAASAPLCRRPPPRPPPGRQPRAPARRSSAAEP</sequence>
<dbReference type="Proteomes" id="UP000798662">
    <property type="component" value="Chromosome 3"/>
</dbReference>
<organism evidence="1 2">
    <name type="scientific">Pyropia yezoensis</name>
    <name type="common">Susabi-nori</name>
    <name type="synonym">Porphyra yezoensis</name>
    <dbReference type="NCBI Taxonomy" id="2788"/>
    <lineage>
        <taxon>Eukaryota</taxon>
        <taxon>Rhodophyta</taxon>
        <taxon>Bangiophyceae</taxon>
        <taxon>Bangiales</taxon>
        <taxon>Bangiaceae</taxon>
        <taxon>Pyropia</taxon>
    </lineage>
</organism>
<evidence type="ECO:0000313" key="2">
    <source>
        <dbReference type="Proteomes" id="UP000798662"/>
    </source>
</evidence>
<reference evidence="1" key="1">
    <citation type="submission" date="2019-11" db="EMBL/GenBank/DDBJ databases">
        <title>Nori genome reveals adaptations in red seaweeds to the harsh intertidal environment.</title>
        <authorList>
            <person name="Wang D."/>
            <person name="Mao Y."/>
        </authorList>
    </citation>
    <scope>NUCLEOTIDE SEQUENCE</scope>
    <source>
        <tissue evidence="1">Gametophyte</tissue>
    </source>
</reference>
<keyword evidence="2" id="KW-1185">Reference proteome</keyword>
<accession>A0ACC3CIV0</accession>
<name>A0ACC3CIV0_PYRYE</name>